<reference evidence="1 2" key="1">
    <citation type="submission" date="2018-06" db="EMBL/GenBank/DDBJ databases">
        <authorList>
            <consortium name="Pathogen Informatics"/>
            <person name="Doyle S."/>
        </authorList>
    </citation>
    <scope>NUCLEOTIDE SEQUENCE [LARGE SCALE GENOMIC DNA]</scope>
    <source>
        <strain evidence="1 2">NCTC10211</strain>
    </source>
</reference>
<accession>A0A379YFH3</accession>
<protein>
    <recommendedName>
        <fullName evidence="3">Nucleotide pyrophosphatase</fullName>
    </recommendedName>
</protein>
<sequence length="85" mass="9352">MKTILVLLDGLNYRVAHDAMGYLQAECAAGRGRLYLLESELPSLSRPLYECILTGVTPVESGVVHNHVSRLSHQQSVFHYARAAG</sequence>
<dbReference type="Proteomes" id="UP000254765">
    <property type="component" value="Unassembled WGS sequence"/>
</dbReference>
<dbReference type="Gene3D" id="3.40.720.10">
    <property type="entry name" value="Alkaline Phosphatase, subunit A"/>
    <property type="match status" value="1"/>
</dbReference>
<evidence type="ECO:0000313" key="1">
    <source>
        <dbReference type="EMBL" id="SUI43937.1"/>
    </source>
</evidence>
<dbReference type="AlphaFoldDB" id="A0A379YFH3"/>
<gene>
    <name evidence="1" type="ORF">NCTC10211_01577</name>
</gene>
<dbReference type="InterPro" id="IPR017850">
    <property type="entry name" value="Alkaline_phosphatase_core_sf"/>
</dbReference>
<organism evidence="1 2">
    <name type="scientific">Serratia marcescens</name>
    <dbReference type="NCBI Taxonomy" id="615"/>
    <lineage>
        <taxon>Bacteria</taxon>
        <taxon>Pseudomonadati</taxon>
        <taxon>Pseudomonadota</taxon>
        <taxon>Gammaproteobacteria</taxon>
        <taxon>Enterobacterales</taxon>
        <taxon>Yersiniaceae</taxon>
        <taxon>Serratia</taxon>
    </lineage>
</organism>
<evidence type="ECO:0000313" key="2">
    <source>
        <dbReference type="Proteomes" id="UP000254765"/>
    </source>
</evidence>
<evidence type="ECO:0008006" key="3">
    <source>
        <dbReference type="Google" id="ProtNLM"/>
    </source>
</evidence>
<dbReference type="EMBL" id="UGYK01000002">
    <property type="protein sequence ID" value="SUI43937.1"/>
    <property type="molecule type" value="Genomic_DNA"/>
</dbReference>
<name>A0A379YFH3_SERMA</name>
<proteinExistence type="predicted"/>
<dbReference type="SUPFAM" id="SSF53649">
    <property type="entry name" value="Alkaline phosphatase-like"/>
    <property type="match status" value="1"/>
</dbReference>